<dbReference type="InterPro" id="IPR036390">
    <property type="entry name" value="WH_DNA-bd_sf"/>
</dbReference>
<dbReference type="PANTHER" id="PTHR30537:SF5">
    <property type="entry name" value="HTH-TYPE TRANSCRIPTIONAL ACTIVATOR TTDR-RELATED"/>
    <property type="match status" value="1"/>
</dbReference>
<dbReference type="CDD" id="cd08471">
    <property type="entry name" value="PBP2_CrgA_like_2"/>
    <property type="match status" value="1"/>
</dbReference>
<dbReference type="Gene3D" id="1.10.10.10">
    <property type="entry name" value="Winged helix-like DNA-binding domain superfamily/Winged helix DNA-binding domain"/>
    <property type="match status" value="1"/>
</dbReference>
<dbReference type="Pfam" id="PF00126">
    <property type="entry name" value="HTH_1"/>
    <property type="match status" value="1"/>
</dbReference>
<evidence type="ECO:0000256" key="3">
    <source>
        <dbReference type="ARBA" id="ARBA00023125"/>
    </source>
</evidence>
<dbReference type="Proteomes" id="UP001464387">
    <property type="component" value="Unassembled WGS sequence"/>
</dbReference>
<dbReference type="SUPFAM" id="SSF53850">
    <property type="entry name" value="Periplasmic binding protein-like II"/>
    <property type="match status" value="1"/>
</dbReference>
<evidence type="ECO:0000259" key="5">
    <source>
        <dbReference type="PROSITE" id="PS50931"/>
    </source>
</evidence>
<dbReference type="PROSITE" id="PS50931">
    <property type="entry name" value="HTH_LYSR"/>
    <property type="match status" value="1"/>
</dbReference>
<dbReference type="InterPro" id="IPR058163">
    <property type="entry name" value="LysR-type_TF_proteobact-type"/>
</dbReference>
<feature type="domain" description="HTH lysR-type" evidence="5">
    <location>
        <begin position="1"/>
        <end position="59"/>
    </location>
</feature>
<keyword evidence="3" id="KW-0238">DNA-binding</keyword>
<keyword evidence="2" id="KW-0805">Transcription regulation</keyword>
<dbReference type="RefSeq" id="WP_352568953.1">
    <property type="nucleotide sequence ID" value="NZ_JAMYMY010000009.1"/>
</dbReference>
<gene>
    <name evidence="6" type="ORF">NKI33_08405</name>
</gene>
<accession>A0ABV1YCU9</accession>
<comment type="similarity">
    <text evidence="1">Belongs to the LysR transcriptional regulatory family.</text>
</comment>
<name>A0ABV1YCU9_9HYPH</name>
<keyword evidence="7" id="KW-1185">Reference proteome</keyword>
<reference evidence="6 7" key="1">
    <citation type="journal article" date="2024" name="Proc. Natl. Acad. Sci. U.S.A.">
        <title>The evolutionary genomics of adaptation to stress in wild rhizobium bacteria.</title>
        <authorList>
            <person name="Kehlet-Delgado H."/>
            <person name="Montoya A.P."/>
            <person name="Jensen K.T."/>
            <person name="Wendlandt C.E."/>
            <person name="Dexheimer C."/>
            <person name="Roberts M."/>
            <person name="Torres Martinez L."/>
            <person name="Friesen M.L."/>
            <person name="Griffitts J.S."/>
            <person name="Porter S.S."/>
        </authorList>
    </citation>
    <scope>NUCLEOTIDE SEQUENCE [LARGE SCALE GENOMIC DNA]</scope>
    <source>
        <strain evidence="6 7">M0729</strain>
    </source>
</reference>
<dbReference type="Gene3D" id="3.40.190.290">
    <property type="match status" value="1"/>
</dbReference>
<protein>
    <submittedName>
        <fullName evidence="6">LysR family transcriptional regulator</fullName>
    </submittedName>
</protein>
<sequence length="301" mass="32417">MDRLEAMSLFVAAAESGSLSAAARRLGTPLATVSRKVSELERHLKTRLLNRSTRRLTLTDAGHAYLAACRRILEDVGDAERTAGGEYSAPTGELIITAPIVFGRLHVLPVVTAFLAAYPQVDIRLTLGDRIVQLAEDHIDLAIRIGRLPDSRMVATGVGSIRHVVCASPAYLAGHGAPKTPKDLETHSCITFEGLGSLATWTFAADKADIPVPVRSRLRVNTAEAAIDAATVGVGMTRVLSYQIVAAVRSGALQPVLEDFEPEPWPVNLVHAGQGRLPVKLRAFLDFAGPRLRERLAQATW</sequence>
<dbReference type="SUPFAM" id="SSF46785">
    <property type="entry name" value="Winged helix' DNA-binding domain"/>
    <property type="match status" value="1"/>
</dbReference>
<dbReference type="PANTHER" id="PTHR30537">
    <property type="entry name" value="HTH-TYPE TRANSCRIPTIONAL REGULATOR"/>
    <property type="match status" value="1"/>
</dbReference>
<evidence type="ECO:0000313" key="7">
    <source>
        <dbReference type="Proteomes" id="UP001464387"/>
    </source>
</evidence>
<keyword evidence="4" id="KW-0804">Transcription</keyword>
<proteinExistence type="inferred from homology"/>
<comment type="caution">
    <text evidence="6">The sequence shown here is derived from an EMBL/GenBank/DDBJ whole genome shotgun (WGS) entry which is preliminary data.</text>
</comment>
<dbReference type="InterPro" id="IPR005119">
    <property type="entry name" value="LysR_subst-bd"/>
</dbReference>
<evidence type="ECO:0000256" key="4">
    <source>
        <dbReference type="ARBA" id="ARBA00023163"/>
    </source>
</evidence>
<dbReference type="EMBL" id="JAMYPJ010000008">
    <property type="protein sequence ID" value="MER8932985.1"/>
    <property type="molecule type" value="Genomic_DNA"/>
</dbReference>
<dbReference type="Pfam" id="PF03466">
    <property type="entry name" value="LysR_substrate"/>
    <property type="match status" value="1"/>
</dbReference>
<dbReference type="InterPro" id="IPR000847">
    <property type="entry name" value="LysR_HTH_N"/>
</dbReference>
<organism evidence="6 7">
    <name type="scientific">Mesorhizobium opportunistum</name>
    <dbReference type="NCBI Taxonomy" id="593909"/>
    <lineage>
        <taxon>Bacteria</taxon>
        <taxon>Pseudomonadati</taxon>
        <taxon>Pseudomonadota</taxon>
        <taxon>Alphaproteobacteria</taxon>
        <taxon>Hyphomicrobiales</taxon>
        <taxon>Phyllobacteriaceae</taxon>
        <taxon>Mesorhizobium</taxon>
    </lineage>
</organism>
<evidence type="ECO:0000313" key="6">
    <source>
        <dbReference type="EMBL" id="MER8932985.1"/>
    </source>
</evidence>
<dbReference type="InterPro" id="IPR036388">
    <property type="entry name" value="WH-like_DNA-bd_sf"/>
</dbReference>
<evidence type="ECO:0000256" key="2">
    <source>
        <dbReference type="ARBA" id="ARBA00023015"/>
    </source>
</evidence>
<evidence type="ECO:0000256" key="1">
    <source>
        <dbReference type="ARBA" id="ARBA00009437"/>
    </source>
</evidence>